<comment type="similarity">
    <text evidence="1">Belongs to the cytochrome P450 family.</text>
</comment>
<evidence type="ECO:0000313" key="3">
    <source>
        <dbReference type="Proteomes" id="UP001602013"/>
    </source>
</evidence>
<proteinExistence type="inferred from homology"/>
<evidence type="ECO:0000313" key="2">
    <source>
        <dbReference type="EMBL" id="MFF3667011.1"/>
    </source>
</evidence>
<dbReference type="SUPFAM" id="SSF48264">
    <property type="entry name" value="Cytochrome P450"/>
    <property type="match status" value="1"/>
</dbReference>
<accession>A0ABW6SQ38</accession>
<keyword evidence="3" id="KW-1185">Reference proteome</keyword>
<name>A0ABW6SQ38_9ACTN</name>
<gene>
    <name evidence="2" type="ORF">ACFYXI_15540</name>
</gene>
<sequence length="420" mass="47295">MLGLAQRAVDRKWRLPMGPLVGRYNPYSPAYISDPYRQLDRLRAAAPIYRSRVTGSYVISSYELASEALTDRRYGTNRKEDSSLRSKMFFRLAKFTPEEENALDNTLGAVPDEVHQHMRKAIAYDFSRRRVTALRPRMEFWVDKLLDEAAARAEFDLIGDFAAKLPILVAAELLGFPPQDAARLQEWSDSYLVLVDPLINGAGIPRMNAAFHQFDPYVAETLRRKRAEPGDDLITRLLEHHLAGEFDEVQLRVLIMMLMIAGHEVITNLIGNAVAGLLRFPDQRELLAADPDLMPAAIEEFVRYESPIQAAWRIPGEDLEIGGVRVPAKRAVTVLIGAANNDPAQFAHPRRLDLTRGDNRHIGFALGSHFCPGTWLARVEGAAALSRLLERFPRLRGDADRLRWKPAAGLRGLYELPLTL</sequence>
<dbReference type="PRINTS" id="PR00359">
    <property type="entry name" value="BP450"/>
</dbReference>
<dbReference type="CDD" id="cd20625">
    <property type="entry name" value="CYP164-like"/>
    <property type="match status" value="1"/>
</dbReference>
<comment type="caution">
    <text evidence="2">The sequence shown here is derived from an EMBL/GenBank/DDBJ whole genome shotgun (WGS) entry which is preliminary data.</text>
</comment>
<evidence type="ECO:0000256" key="1">
    <source>
        <dbReference type="ARBA" id="ARBA00010617"/>
    </source>
</evidence>
<dbReference type="Pfam" id="PF00067">
    <property type="entry name" value="p450"/>
    <property type="match status" value="1"/>
</dbReference>
<organism evidence="2 3">
    <name type="scientific">Microtetraspora malaysiensis</name>
    <dbReference type="NCBI Taxonomy" id="161358"/>
    <lineage>
        <taxon>Bacteria</taxon>
        <taxon>Bacillati</taxon>
        <taxon>Actinomycetota</taxon>
        <taxon>Actinomycetes</taxon>
        <taxon>Streptosporangiales</taxon>
        <taxon>Streptosporangiaceae</taxon>
        <taxon>Microtetraspora</taxon>
    </lineage>
</organism>
<dbReference type="InterPro" id="IPR002397">
    <property type="entry name" value="Cyt_P450_B"/>
</dbReference>
<dbReference type="Proteomes" id="UP001602013">
    <property type="component" value="Unassembled WGS sequence"/>
</dbReference>
<dbReference type="RefSeq" id="WP_387411797.1">
    <property type="nucleotide sequence ID" value="NZ_CP191998.1"/>
</dbReference>
<dbReference type="InterPro" id="IPR036396">
    <property type="entry name" value="Cyt_P450_sf"/>
</dbReference>
<dbReference type="PANTHER" id="PTHR46696:SF1">
    <property type="entry name" value="CYTOCHROME P450 YJIB-RELATED"/>
    <property type="match status" value="1"/>
</dbReference>
<protein>
    <submittedName>
        <fullName evidence="2">Cytochrome P450</fullName>
    </submittedName>
</protein>
<dbReference type="InterPro" id="IPR001128">
    <property type="entry name" value="Cyt_P450"/>
</dbReference>
<dbReference type="PANTHER" id="PTHR46696">
    <property type="entry name" value="P450, PUTATIVE (EUROFUNG)-RELATED"/>
    <property type="match status" value="1"/>
</dbReference>
<dbReference type="Gene3D" id="1.10.630.10">
    <property type="entry name" value="Cytochrome P450"/>
    <property type="match status" value="1"/>
</dbReference>
<dbReference type="EMBL" id="JBIASD010000009">
    <property type="protein sequence ID" value="MFF3667011.1"/>
    <property type="molecule type" value="Genomic_DNA"/>
</dbReference>
<reference evidence="2 3" key="1">
    <citation type="submission" date="2024-10" db="EMBL/GenBank/DDBJ databases">
        <title>The Natural Products Discovery Center: Release of the First 8490 Sequenced Strains for Exploring Actinobacteria Biosynthetic Diversity.</title>
        <authorList>
            <person name="Kalkreuter E."/>
            <person name="Kautsar S.A."/>
            <person name="Yang D."/>
            <person name="Bader C.D."/>
            <person name="Teijaro C.N."/>
            <person name="Fluegel L."/>
            <person name="Davis C.M."/>
            <person name="Simpson J.R."/>
            <person name="Lauterbach L."/>
            <person name="Steele A.D."/>
            <person name="Gui C."/>
            <person name="Meng S."/>
            <person name="Li G."/>
            <person name="Viehrig K."/>
            <person name="Ye F."/>
            <person name="Su P."/>
            <person name="Kiefer A.F."/>
            <person name="Nichols A."/>
            <person name="Cepeda A.J."/>
            <person name="Yan W."/>
            <person name="Fan B."/>
            <person name="Jiang Y."/>
            <person name="Adhikari A."/>
            <person name="Zheng C.-J."/>
            <person name="Schuster L."/>
            <person name="Cowan T.M."/>
            <person name="Smanski M.J."/>
            <person name="Chevrette M.G."/>
            <person name="De Carvalho L.P.S."/>
            <person name="Shen B."/>
        </authorList>
    </citation>
    <scope>NUCLEOTIDE SEQUENCE [LARGE SCALE GENOMIC DNA]</scope>
    <source>
        <strain evidence="2 3">NPDC002173</strain>
    </source>
</reference>